<evidence type="ECO:0008006" key="6">
    <source>
        <dbReference type="Google" id="ProtNLM"/>
    </source>
</evidence>
<reference evidence="4 5" key="1">
    <citation type="submission" date="2016-11" db="EMBL/GenBank/DDBJ databases">
        <authorList>
            <person name="Jaros S."/>
            <person name="Januszkiewicz K."/>
            <person name="Wedrychowicz H."/>
        </authorList>
    </citation>
    <scope>NUCLEOTIDE SEQUENCE [LARGE SCALE GENOMIC DNA]</scope>
    <source>
        <strain evidence="4 5">YL228</strain>
    </source>
</reference>
<dbReference type="PRINTS" id="PR00080">
    <property type="entry name" value="SDRFAMILY"/>
</dbReference>
<evidence type="ECO:0000313" key="5">
    <source>
        <dbReference type="Proteomes" id="UP000183461"/>
    </source>
</evidence>
<accession>A0A1K1LQV0</accession>
<dbReference type="EMBL" id="FPIP01000001">
    <property type="protein sequence ID" value="SFW13250.1"/>
    <property type="molecule type" value="Genomic_DNA"/>
</dbReference>
<comment type="similarity">
    <text evidence="1 3">Belongs to the short-chain dehydrogenases/reductases (SDR) family.</text>
</comment>
<dbReference type="PANTHER" id="PTHR44196:SF2">
    <property type="entry name" value="SHORT-CHAIN DEHYDROGENASE-RELATED"/>
    <property type="match status" value="1"/>
</dbReference>
<dbReference type="AlphaFoldDB" id="A0A1K1LQV0"/>
<evidence type="ECO:0000256" key="1">
    <source>
        <dbReference type="ARBA" id="ARBA00006484"/>
    </source>
</evidence>
<dbReference type="PIRSF" id="PIRSF000126">
    <property type="entry name" value="11-beta-HSD1"/>
    <property type="match status" value="1"/>
</dbReference>
<dbReference type="GO" id="GO:0016020">
    <property type="term" value="C:membrane"/>
    <property type="evidence" value="ECO:0007669"/>
    <property type="project" value="TreeGrafter"/>
</dbReference>
<keyword evidence="2" id="KW-0560">Oxidoreductase</keyword>
<dbReference type="InterPro" id="IPR002347">
    <property type="entry name" value="SDR_fam"/>
</dbReference>
<evidence type="ECO:0000256" key="3">
    <source>
        <dbReference type="RuleBase" id="RU000363"/>
    </source>
</evidence>
<dbReference type="GO" id="GO:0016491">
    <property type="term" value="F:oxidoreductase activity"/>
    <property type="evidence" value="ECO:0007669"/>
    <property type="project" value="UniProtKB-KW"/>
</dbReference>
<protein>
    <recommendedName>
        <fullName evidence="6">Short-chain dehydrogenase</fullName>
    </recommendedName>
</protein>
<dbReference type="PANTHER" id="PTHR44196">
    <property type="entry name" value="DEHYDROGENASE/REDUCTASE SDR FAMILY MEMBER 7B"/>
    <property type="match status" value="1"/>
</dbReference>
<dbReference type="PRINTS" id="PR00081">
    <property type="entry name" value="GDHRDH"/>
</dbReference>
<proteinExistence type="inferred from homology"/>
<dbReference type="Gene3D" id="3.40.50.720">
    <property type="entry name" value="NAD(P)-binding Rossmann-like Domain"/>
    <property type="match status" value="1"/>
</dbReference>
<dbReference type="Proteomes" id="UP000183461">
    <property type="component" value="Unassembled WGS sequence"/>
</dbReference>
<evidence type="ECO:0000313" key="4">
    <source>
        <dbReference type="EMBL" id="SFW13250.1"/>
    </source>
</evidence>
<evidence type="ECO:0000256" key="2">
    <source>
        <dbReference type="ARBA" id="ARBA00023002"/>
    </source>
</evidence>
<dbReference type="RefSeq" id="WP_072299077.1">
    <property type="nucleotide sequence ID" value="NZ_FPIP01000001.1"/>
</dbReference>
<sequence>MKALITGATSGIGQSFAAKLAKRGWSLILTGRNEKRLKELQESLGGNIEIIAADLAKKEDVFKVYEFCKGKDVDMLINNAGYGLFGKFEDTDLDDEVNMINVNITALHILTKLFLRDFKKKDHGTILNVASAAGFMAGPLMAAYYGSKNYVLKLSVAIWEELRRDHSNVKITVLCPGPVDTNFNNRAGVSFSVKPITPDYAAEFALDKAFSGKLFAVPGLFVKLGTVAQRFVPQKMLSAIVYNIQSAKKTSDGKEKALK</sequence>
<name>A0A1K1LQV0_RUMFL</name>
<dbReference type="SUPFAM" id="SSF51735">
    <property type="entry name" value="NAD(P)-binding Rossmann-fold domains"/>
    <property type="match status" value="1"/>
</dbReference>
<organism evidence="4 5">
    <name type="scientific">Ruminococcus flavefaciens</name>
    <dbReference type="NCBI Taxonomy" id="1265"/>
    <lineage>
        <taxon>Bacteria</taxon>
        <taxon>Bacillati</taxon>
        <taxon>Bacillota</taxon>
        <taxon>Clostridia</taxon>
        <taxon>Eubacteriales</taxon>
        <taxon>Oscillospiraceae</taxon>
        <taxon>Ruminococcus</taxon>
    </lineage>
</organism>
<dbReference type="InterPro" id="IPR036291">
    <property type="entry name" value="NAD(P)-bd_dom_sf"/>
</dbReference>
<dbReference type="Pfam" id="PF00106">
    <property type="entry name" value="adh_short"/>
    <property type="match status" value="1"/>
</dbReference>
<gene>
    <name evidence="4" type="ORF">SAMN02910280_0677</name>
</gene>